<evidence type="ECO:0000256" key="1">
    <source>
        <dbReference type="SAM" id="MobiDB-lite"/>
    </source>
</evidence>
<accession>A0ABT5KJ64</accession>
<evidence type="ECO:0000313" key="3">
    <source>
        <dbReference type="EMBL" id="MDC8773979.1"/>
    </source>
</evidence>
<organism evidence="3 4">
    <name type="scientific">Roseateles albus</name>
    <dbReference type="NCBI Taxonomy" id="2987525"/>
    <lineage>
        <taxon>Bacteria</taxon>
        <taxon>Pseudomonadati</taxon>
        <taxon>Pseudomonadota</taxon>
        <taxon>Betaproteobacteria</taxon>
        <taxon>Burkholderiales</taxon>
        <taxon>Sphaerotilaceae</taxon>
        <taxon>Roseateles</taxon>
    </lineage>
</organism>
<feature type="region of interest" description="Disordered" evidence="1">
    <location>
        <begin position="137"/>
        <end position="158"/>
    </location>
</feature>
<sequence>MDRDNAVPPTHLRGAAWRICSLSALALALMAQLGNAQALGLGRPQVLSVLGQPLVLSFPLSLRAGESLSMDCVSAEVMAGGAKLPANKVGVRLEGESETSLRAIRVLSSVPIEEAILSVTLSLGCPARLTRQFSALMDPPSAQDGASPEPHTSGESPRVLSPALRAALATTDAKPKELLGANLSDAIGQERLTAAKPAPAGGSKAQGKAGSKSSATESAAKSVVKQSDALPESAPPSAASRSQTTKAAPTAKTEKTSVASLTEPKLRLEAFDPNSAAANNSAAAASAAEAALARLQKVESGLLGLQSEYRGDALKLNAMRQGLEPGAAPTPANAFSPLTWVLGALALLLSLATAYLWRKQSQHQTGGDSNWWGHAPEVAESHAGSSSDSRPSGEAQNVELAQPLKAEQLNAETGAAAPPIAAPQEQTIALPHSVGAEYAPIPNTMPAELPDKELSSLARFSQLMAAEPNHEPLSVQFIDPSDSIAAAFGGVGAEGTAKTQAATDQHLVSVEELIDLEQQVDFFLVLGQDEAAVDLLHGQLRQGADGANHSALPYLKLMEICQQRGDALAFADIAGRYALEFNTSPPAWDVNLELGQGLEAYPAVISSLQSRWSDSGASMVALQKLLSSRDGRSASFDLPALRDLLLLYSVARDRSEHEVRGEEIDLFLPLETDFQAGHPTGFDLMATMVWQGKPGTGSDAGGSGGSSGAAPLARDVDIGVDILLDDDVNAVVPSSTAPSIGSGKF</sequence>
<feature type="domain" description="FimV N-terminal" evidence="2">
    <location>
        <begin position="39"/>
        <end position="140"/>
    </location>
</feature>
<evidence type="ECO:0000259" key="2">
    <source>
        <dbReference type="Pfam" id="PF25800"/>
    </source>
</evidence>
<feature type="compositionally biased region" description="Low complexity" evidence="1">
    <location>
        <begin position="194"/>
        <end position="251"/>
    </location>
</feature>
<dbReference type="Proteomes" id="UP001221189">
    <property type="component" value="Unassembled WGS sequence"/>
</dbReference>
<evidence type="ECO:0000313" key="4">
    <source>
        <dbReference type="Proteomes" id="UP001221189"/>
    </source>
</evidence>
<comment type="caution">
    <text evidence="3">The sequence shown here is derived from an EMBL/GenBank/DDBJ whole genome shotgun (WGS) entry which is preliminary data.</text>
</comment>
<protein>
    <recommendedName>
        <fullName evidence="2">FimV N-terminal domain-containing protein</fullName>
    </recommendedName>
</protein>
<gene>
    <name evidence="3" type="ORF">PRZ03_20635</name>
</gene>
<feature type="region of interest" description="Disordered" evidence="1">
    <location>
        <begin position="363"/>
        <end position="396"/>
    </location>
</feature>
<reference evidence="3 4" key="1">
    <citation type="submission" date="2022-10" db="EMBL/GenBank/DDBJ databases">
        <title>Paucibacter sp. hw1 Genome sequencing.</title>
        <authorList>
            <person name="Park S."/>
        </authorList>
    </citation>
    <scope>NUCLEOTIDE SEQUENCE [LARGE SCALE GENOMIC DNA]</scope>
    <source>
        <strain evidence="4">hw1</strain>
    </source>
</reference>
<keyword evidence="4" id="KW-1185">Reference proteome</keyword>
<dbReference type="EMBL" id="JAQQXT010000016">
    <property type="protein sequence ID" value="MDC8773979.1"/>
    <property type="molecule type" value="Genomic_DNA"/>
</dbReference>
<dbReference type="InterPro" id="IPR057840">
    <property type="entry name" value="FimV_N"/>
</dbReference>
<name>A0ABT5KJ64_9BURK</name>
<feature type="region of interest" description="Disordered" evidence="1">
    <location>
        <begin position="194"/>
        <end position="265"/>
    </location>
</feature>
<proteinExistence type="predicted"/>
<dbReference type="Pfam" id="PF25800">
    <property type="entry name" value="FimV_N"/>
    <property type="match status" value="1"/>
</dbReference>